<accession>A0A815SEF8</accession>
<dbReference type="EMBL" id="CAJNOO010009211">
    <property type="protein sequence ID" value="CAF1490124.1"/>
    <property type="molecule type" value="Genomic_DNA"/>
</dbReference>
<dbReference type="OrthoDB" id="10046521at2759"/>
<dbReference type="AlphaFoldDB" id="A0A815SEF8"/>
<gene>
    <name evidence="1" type="ORF">RFH988_LOCUS38361</name>
</gene>
<sequence length="140" mass="16113">MTITPESILDSFRTIYPDDSFYICKFTPPGGSSSFYGNELLDVQLQDGDWLKIYKLSESSGSTLNDNEVRRKALPFVYDTRRVTDDETRRDRLHDCLKIIFPNHYVNVFIFNESWSFASFSRGFASFTNGYGSDICIILS</sequence>
<dbReference type="Proteomes" id="UP000663882">
    <property type="component" value="Unassembled WGS sequence"/>
</dbReference>
<evidence type="ECO:0000313" key="1">
    <source>
        <dbReference type="EMBL" id="CAF1490124.1"/>
    </source>
</evidence>
<proteinExistence type="predicted"/>
<organism evidence="1 2">
    <name type="scientific">Rotaria sordida</name>
    <dbReference type="NCBI Taxonomy" id="392033"/>
    <lineage>
        <taxon>Eukaryota</taxon>
        <taxon>Metazoa</taxon>
        <taxon>Spiralia</taxon>
        <taxon>Gnathifera</taxon>
        <taxon>Rotifera</taxon>
        <taxon>Eurotatoria</taxon>
        <taxon>Bdelloidea</taxon>
        <taxon>Philodinida</taxon>
        <taxon>Philodinidae</taxon>
        <taxon>Rotaria</taxon>
    </lineage>
</organism>
<name>A0A815SEF8_9BILA</name>
<reference evidence="1" key="1">
    <citation type="submission" date="2021-02" db="EMBL/GenBank/DDBJ databases">
        <authorList>
            <person name="Nowell W R."/>
        </authorList>
    </citation>
    <scope>NUCLEOTIDE SEQUENCE</scope>
</reference>
<comment type="caution">
    <text evidence="1">The sequence shown here is derived from an EMBL/GenBank/DDBJ whole genome shotgun (WGS) entry which is preliminary data.</text>
</comment>
<protein>
    <submittedName>
        <fullName evidence="1">Uncharacterized protein</fullName>
    </submittedName>
</protein>
<evidence type="ECO:0000313" key="2">
    <source>
        <dbReference type="Proteomes" id="UP000663882"/>
    </source>
</evidence>